<reference evidence="1" key="1">
    <citation type="journal article" date="2019" name="Sci. Rep.">
        <title>The first clawed lobster virus Homarus gammarus nudivirus (HgNV n. sp.) expands the diversity of the Nudiviridae.</title>
        <authorList>
            <person name="Holt C.C."/>
            <person name="Stone M."/>
            <person name="Bass D."/>
            <person name="Bateman K.S."/>
            <person name="van Aerle R."/>
            <person name="Daniels C.L."/>
            <person name="van der Giezen M."/>
            <person name="Ross S.H."/>
            <person name="Hooper C."/>
            <person name="Stentiford G.D."/>
        </authorList>
    </citation>
    <scope>NUCLEOTIDE SEQUENCE</scope>
    <source>
        <strain evidence="1">52S104HLG2</strain>
    </source>
</reference>
<name>A0A411HB44_9VIRU</name>
<accession>A0A411HB44</accession>
<evidence type="ECO:0000313" key="2">
    <source>
        <dbReference type="Proteomes" id="UP000682645"/>
    </source>
</evidence>
<dbReference type="InterPro" id="IPR011992">
    <property type="entry name" value="EF-hand-dom_pair"/>
</dbReference>
<gene>
    <name evidence="1" type="ORF">HgNV_026</name>
</gene>
<protein>
    <submittedName>
        <fullName evidence="1">Dihydroxy-acid dehydratase</fullName>
    </submittedName>
</protein>
<evidence type="ECO:0000313" key="1">
    <source>
        <dbReference type="EMBL" id="QBB28631.1"/>
    </source>
</evidence>
<sequence length="274" mass="31972">MNSVIEALQGEINYAKSQNSNFVLDGQMVDYLLFTLLDKCDNKRDIFYVFSVLHILVLQKETKTQESTKHSQFVDSINFIDNYFDGEFTVDEYNTMVSEVNNDLIRVPRGFYEEEFTIFDKTDSTKVEYDEYEEILCRNVIKIPRNFLVALYGVVGPEFADVKKPMKIKIRYVVGKPKTIELKARLSFVGHDTDSYMISAKKCIECPMDWLITAIYGDDDWSHMADWEQVQKHIKAQSNPDIRVCYNCNTGNVEYEIESLENPIEVVSDYWRGR</sequence>
<proteinExistence type="predicted"/>
<dbReference type="Proteomes" id="UP000682645">
    <property type="component" value="Segment"/>
</dbReference>
<organism evidence="1 2">
    <name type="scientific">Homarus gammarus nudivirus</name>
    <dbReference type="NCBI Taxonomy" id="2509616"/>
    <lineage>
        <taxon>Viruses</taxon>
        <taxon>Viruses incertae sedis</taxon>
        <taxon>Naldaviricetes</taxon>
        <taxon>Lefavirales</taxon>
        <taxon>Nudiviridae</taxon>
        <taxon>Gammanudivirus</taxon>
        <taxon>Gammanudivirus hogammari</taxon>
    </lineage>
</organism>
<keyword evidence="2" id="KW-1185">Reference proteome</keyword>
<dbReference type="SUPFAM" id="SSF47473">
    <property type="entry name" value="EF-hand"/>
    <property type="match status" value="1"/>
</dbReference>
<dbReference type="EMBL" id="MK439999">
    <property type="protein sequence ID" value="QBB28631.1"/>
    <property type="molecule type" value="Genomic_DNA"/>
</dbReference>